<keyword evidence="21" id="KW-0968">Cytoplasmic vesicle</keyword>
<dbReference type="AlphaFoldDB" id="A0AAW0J1W0"/>
<evidence type="ECO:0000256" key="15">
    <source>
        <dbReference type="ARBA" id="ARBA00023128"/>
    </source>
</evidence>
<evidence type="ECO:0000256" key="16">
    <source>
        <dbReference type="ARBA" id="ARBA00023136"/>
    </source>
</evidence>
<feature type="signal peptide" evidence="24">
    <location>
        <begin position="1"/>
        <end position="21"/>
    </location>
</feature>
<dbReference type="GO" id="GO:0005783">
    <property type="term" value="C:endoplasmic reticulum"/>
    <property type="evidence" value="ECO:0007669"/>
    <property type="project" value="UniProtKB-SubCell"/>
</dbReference>
<dbReference type="PROSITE" id="PS00492">
    <property type="entry name" value="CLUSTERIN_1"/>
    <property type="match status" value="1"/>
</dbReference>
<keyword evidence="17" id="KW-1015">Disulfide bond</keyword>
<protein>
    <recommendedName>
        <fullName evidence="9 22">Clusterin</fullName>
    </recommendedName>
</protein>
<feature type="chain" id="PRO_5043967939" description="Clusterin" evidence="24">
    <location>
        <begin position="22"/>
        <end position="465"/>
    </location>
</feature>
<evidence type="ECO:0000256" key="22">
    <source>
        <dbReference type="RuleBase" id="RU000629"/>
    </source>
</evidence>
<keyword evidence="11" id="KW-0964">Secreted</keyword>
<keyword evidence="18" id="KW-0325">Glycoprotein</keyword>
<dbReference type="InterPro" id="IPR016016">
    <property type="entry name" value="Clusterin"/>
</dbReference>
<keyword evidence="16" id="KW-0472">Membrane</keyword>
<dbReference type="GO" id="GO:0042981">
    <property type="term" value="P:regulation of apoptotic process"/>
    <property type="evidence" value="ECO:0007669"/>
    <property type="project" value="TreeGrafter"/>
</dbReference>
<comment type="subcellular location">
    <subcellularLocation>
        <location evidence="5">Cytoplasm</location>
        <location evidence="5">Cytosol</location>
    </subcellularLocation>
    <subcellularLocation>
        <location evidence="6">Cytoplasm</location>
        <location evidence="6">Perinuclear region</location>
    </subcellularLocation>
    <subcellularLocation>
        <location evidence="3">Cytoplasmic vesicle</location>
        <location evidence="3">Secretory vesicle</location>
        <location evidence="3">Chromaffin granule</location>
    </subcellularLocation>
    <subcellularLocation>
        <location evidence="2">Endoplasmic reticulum</location>
    </subcellularLocation>
    <subcellularLocation>
        <location evidence="4">Mitochondrion membrane</location>
        <topology evidence="4">Peripheral membrane protein</topology>
        <orientation evidence="4">Cytoplasmic side</orientation>
    </subcellularLocation>
    <subcellularLocation>
        <location evidence="1">Nucleus</location>
    </subcellularLocation>
    <subcellularLocation>
        <location evidence="7">Secreted</location>
    </subcellularLocation>
</comment>
<keyword evidence="15" id="KW-0496">Mitochondrion</keyword>
<dbReference type="GO" id="GO:0005829">
    <property type="term" value="C:cytosol"/>
    <property type="evidence" value="ECO:0007669"/>
    <property type="project" value="UniProtKB-SubCell"/>
</dbReference>
<evidence type="ECO:0000256" key="19">
    <source>
        <dbReference type="ARBA" id="ARBA00023186"/>
    </source>
</evidence>
<evidence type="ECO:0000256" key="24">
    <source>
        <dbReference type="SAM" id="SignalP"/>
    </source>
</evidence>
<evidence type="ECO:0000256" key="23">
    <source>
        <dbReference type="SAM" id="Coils"/>
    </source>
</evidence>
<evidence type="ECO:0000256" key="11">
    <source>
        <dbReference type="ARBA" id="ARBA00022525"/>
    </source>
</evidence>
<evidence type="ECO:0000256" key="4">
    <source>
        <dbReference type="ARBA" id="ARBA00004346"/>
    </source>
</evidence>
<dbReference type="InterPro" id="IPR016015">
    <property type="entry name" value="Clusterin_C"/>
</dbReference>
<dbReference type="Proteomes" id="UP001488838">
    <property type="component" value="Unassembled WGS sequence"/>
</dbReference>
<dbReference type="GO" id="GO:0048471">
    <property type="term" value="C:perinuclear region of cytoplasm"/>
    <property type="evidence" value="ECO:0007669"/>
    <property type="project" value="UniProtKB-SubCell"/>
</dbReference>
<evidence type="ECO:0000259" key="25">
    <source>
        <dbReference type="SMART" id="SM00030"/>
    </source>
</evidence>
<dbReference type="GO" id="GO:0032436">
    <property type="term" value="P:positive regulation of proteasomal ubiquitin-dependent protein catabolic process"/>
    <property type="evidence" value="ECO:0007669"/>
    <property type="project" value="TreeGrafter"/>
</dbReference>
<feature type="coiled-coil region" evidence="23">
    <location>
        <begin position="336"/>
        <end position="381"/>
    </location>
</feature>
<evidence type="ECO:0000256" key="5">
    <source>
        <dbReference type="ARBA" id="ARBA00004514"/>
    </source>
</evidence>
<dbReference type="GO" id="GO:0051787">
    <property type="term" value="F:misfolded protein binding"/>
    <property type="evidence" value="ECO:0007669"/>
    <property type="project" value="TreeGrafter"/>
</dbReference>
<dbReference type="PANTHER" id="PTHR10970:SF1">
    <property type="entry name" value="CLUSTERIN"/>
    <property type="match status" value="1"/>
</dbReference>
<evidence type="ECO:0000256" key="9">
    <source>
        <dbReference type="ARBA" id="ARBA00020334"/>
    </source>
</evidence>
<keyword evidence="12 24" id="KW-0732">Signal</keyword>
<evidence type="ECO:0000313" key="28">
    <source>
        <dbReference type="Proteomes" id="UP001488838"/>
    </source>
</evidence>
<keyword evidence="23" id="KW-0175">Coiled coil</keyword>
<evidence type="ECO:0000259" key="26">
    <source>
        <dbReference type="SMART" id="SM00035"/>
    </source>
</evidence>
<keyword evidence="20" id="KW-0539">Nucleus</keyword>
<dbReference type="GO" id="GO:0042583">
    <property type="term" value="C:chromaffin granule"/>
    <property type="evidence" value="ECO:0007669"/>
    <property type="project" value="UniProtKB-SubCell"/>
</dbReference>
<evidence type="ECO:0000256" key="13">
    <source>
        <dbReference type="ARBA" id="ARBA00022824"/>
    </source>
</evidence>
<dbReference type="GO" id="GO:0031966">
    <property type="term" value="C:mitochondrial membrane"/>
    <property type="evidence" value="ECO:0007669"/>
    <property type="project" value="UniProtKB-SubCell"/>
</dbReference>
<sequence>MKILLLCMGLLLTWDDGVVLGEQEISDNELQGNHFFLSTPTTFLPFAEMSTQGSKYINKEIQNAVQGVKEIKTLIEKTNAERKSLLSSLEEAKKKKEDALDETRDSEMKLKAFPEVCNETMMALWEECKPCLKQTCMKFYARVCRSGSGLVGRQLEEFLNQSSPFYFWMNGDRIDSLMESDRQQSQVLDAMQDRFTRASGIMDTLFQDRFFTHQPQDSHYLSPFGFPSHRRPHFLYPKSRLVRSLLPVSHFGPLSFHDMFQPFFDMIHEAQQAMDIQFHSPAFQFPDMDFLREGEDDRAVCKEIRHNSTGCLKMKGQCEKCQEILSVDCSANNPAQAHLRQELNDSLQLAERLTQRYNELLHSLQTKMLNTSSLLEQLNEQFNWVSQLANLTQGEDEYYLRVSTVTTHSSDSDVPSRVTEVVVKLFDSDPITVVLPEEVSRDSPTFMDTVAEKALQEYRKKSRAE</sequence>
<evidence type="ECO:0000256" key="3">
    <source>
        <dbReference type="ARBA" id="ARBA00004248"/>
    </source>
</evidence>
<dbReference type="SMART" id="SM00030">
    <property type="entry name" value="CLb"/>
    <property type="match status" value="1"/>
</dbReference>
<evidence type="ECO:0000256" key="12">
    <source>
        <dbReference type="ARBA" id="ARBA00022729"/>
    </source>
</evidence>
<feature type="coiled-coil region" evidence="23">
    <location>
        <begin position="75"/>
        <end position="109"/>
    </location>
</feature>
<evidence type="ECO:0000256" key="18">
    <source>
        <dbReference type="ARBA" id="ARBA00023180"/>
    </source>
</evidence>
<evidence type="ECO:0000256" key="17">
    <source>
        <dbReference type="ARBA" id="ARBA00023157"/>
    </source>
</evidence>
<evidence type="ECO:0000256" key="6">
    <source>
        <dbReference type="ARBA" id="ARBA00004556"/>
    </source>
</evidence>
<accession>A0AAW0J1W0</accession>
<proteinExistence type="inferred from homology"/>
<dbReference type="GO" id="GO:0005634">
    <property type="term" value="C:nucleus"/>
    <property type="evidence" value="ECO:0007669"/>
    <property type="project" value="UniProtKB-SubCell"/>
</dbReference>
<dbReference type="PROSITE" id="PS00493">
    <property type="entry name" value="CLUSTERIN_2"/>
    <property type="match status" value="1"/>
</dbReference>
<dbReference type="EMBL" id="JBBHLL010000070">
    <property type="protein sequence ID" value="KAK7820704.1"/>
    <property type="molecule type" value="Genomic_DNA"/>
</dbReference>
<dbReference type="GO" id="GO:0005615">
    <property type="term" value="C:extracellular space"/>
    <property type="evidence" value="ECO:0007669"/>
    <property type="project" value="TreeGrafter"/>
</dbReference>
<dbReference type="InterPro" id="IPR000753">
    <property type="entry name" value="Clusterin-like"/>
</dbReference>
<evidence type="ECO:0000256" key="14">
    <source>
        <dbReference type="ARBA" id="ARBA00022843"/>
    </source>
</evidence>
<evidence type="ECO:0000256" key="20">
    <source>
        <dbReference type="ARBA" id="ARBA00023242"/>
    </source>
</evidence>
<feature type="domain" description="Clusterin C-terminal" evidence="26">
    <location>
        <begin position="244"/>
        <end position="459"/>
    </location>
</feature>
<comment type="similarity">
    <text evidence="8 22">Belongs to the clusterin family.</text>
</comment>
<comment type="caution">
    <text evidence="27">The sequence shown here is derived from an EMBL/GenBank/DDBJ whole genome shotgun (WGS) entry which is preliminary data.</text>
</comment>
<dbReference type="SMART" id="SM00035">
    <property type="entry name" value="CLa"/>
    <property type="match status" value="1"/>
</dbReference>
<keyword evidence="13" id="KW-0256">Endoplasmic reticulum</keyword>
<dbReference type="Pfam" id="PF01093">
    <property type="entry name" value="Clusterin"/>
    <property type="match status" value="1"/>
</dbReference>
<evidence type="ECO:0000256" key="10">
    <source>
        <dbReference type="ARBA" id="ARBA00022490"/>
    </source>
</evidence>
<keyword evidence="28" id="KW-1185">Reference proteome</keyword>
<keyword evidence="14" id="KW-0832">Ubl conjugation</keyword>
<keyword evidence="10" id="KW-0963">Cytoplasm</keyword>
<evidence type="ECO:0000256" key="8">
    <source>
        <dbReference type="ARBA" id="ARBA00010069"/>
    </source>
</evidence>
<keyword evidence="19" id="KW-0143">Chaperone</keyword>
<evidence type="ECO:0000313" key="27">
    <source>
        <dbReference type="EMBL" id="KAK7820704.1"/>
    </source>
</evidence>
<dbReference type="InterPro" id="IPR016014">
    <property type="entry name" value="Clusterin_N"/>
</dbReference>
<evidence type="ECO:0000256" key="1">
    <source>
        <dbReference type="ARBA" id="ARBA00004123"/>
    </source>
</evidence>
<evidence type="ECO:0000256" key="21">
    <source>
        <dbReference type="ARBA" id="ARBA00023329"/>
    </source>
</evidence>
<feature type="domain" description="Clusterin N-terminal" evidence="25">
    <location>
        <begin position="22"/>
        <end position="243"/>
    </location>
</feature>
<evidence type="ECO:0000256" key="7">
    <source>
        <dbReference type="ARBA" id="ARBA00004613"/>
    </source>
</evidence>
<reference evidence="27 28" key="1">
    <citation type="journal article" date="2023" name="bioRxiv">
        <title>Conserved and derived expression patterns and positive selection on dental genes reveal complex evolutionary context of ever-growing rodent molars.</title>
        <authorList>
            <person name="Calamari Z.T."/>
            <person name="Song A."/>
            <person name="Cohen E."/>
            <person name="Akter M."/>
            <person name="Roy R.D."/>
            <person name="Hallikas O."/>
            <person name="Christensen M.M."/>
            <person name="Li P."/>
            <person name="Marangoni P."/>
            <person name="Jernvall J."/>
            <person name="Klein O.D."/>
        </authorList>
    </citation>
    <scope>NUCLEOTIDE SEQUENCE [LARGE SCALE GENOMIC DNA]</scope>
    <source>
        <strain evidence="27">V071</strain>
    </source>
</reference>
<organism evidence="27 28">
    <name type="scientific">Myodes glareolus</name>
    <name type="common">Bank vole</name>
    <name type="synonym">Clethrionomys glareolus</name>
    <dbReference type="NCBI Taxonomy" id="447135"/>
    <lineage>
        <taxon>Eukaryota</taxon>
        <taxon>Metazoa</taxon>
        <taxon>Chordata</taxon>
        <taxon>Craniata</taxon>
        <taxon>Vertebrata</taxon>
        <taxon>Euteleostomi</taxon>
        <taxon>Mammalia</taxon>
        <taxon>Eutheria</taxon>
        <taxon>Euarchontoglires</taxon>
        <taxon>Glires</taxon>
        <taxon>Rodentia</taxon>
        <taxon>Myomorpha</taxon>
        <taxon>Muroidea</taxon>
        <taxon>Cricetidae</taxon>
        <taxon>Arvicolinae</taxon>
        <taxon>Myodes</taxon>
    </lineage>
</organism>
<gene>
    <name evidence="27" type="ORF">U0070_026248</name>
</gene>
<dbReference type="PANTHER" id="PTHR10970">
    <property type="entry name" value="CLUSTERIN"/>
    <property type="match status" value="1"/>
</dbReference>
<dbReference type="InterPro" id="IPR033986">
    <property type="entry name" value="Clusterin_CS"/>
</dbReference>
<evidence type="ECO:0000256" key="2">
    <source>
        <dbReference type="ARBA" id="ARBA00004240"/>
    </source>
</evidence>
<dbReference type="PIRSF" id="PIRSF002368">
    <property type="entry name" value="Clusterin"/>
    <property type="match status" value="1"/>
</dbReference>
<name>A0AAW0J1W0_MYOGA</name>